<dbReference type="eggNOG" id="arCOG04417">
    <property type="taxonomic scope" value="Archaea"/>
</dbReference>
<evidence type="ECO:0000313" key="3">
    <source>
        <dbReference type="Proteomes" id="UP000011554"/>
    </source>
</evidence>
<gene>
    <name evidence="2" type="ORF">C481_18605</name>
</gene>
<organism evidence="2 3">
    <name type="scientific">Natrialba asiatica (strain ATCC 700177 / DSM 12278 / JCM 9576 / FERM P-10747 / NBRC 102637 / 172P1)</name>
    <dbReference type="NCBI Taxonomy" id="29540"/>
    <lineage>
        <taxon>Archaea</taxon>
        <taxon>Methanobacteriati</taxon>
        <taxon>Methanobacteriota</taxon>
        <taxon>Stenosarchaea group</taxon>
        <taxon>Halobacteria</taxon>
        <taxon>Halobacteriales</taxon>
        <taxon>Natrialbaceae</taxon>
        <taxon>Natrialba</taxon>
    </lineage>
</organism>
<dbReference type="Proteomes" id="UP000011554">
    <property type="component" value="Unassembled WGS sequence"/>
</dbReference>
<name>M0AH05_NATA1</name>
<reference evidence="2 3" key="1">
    <citation type="journal article" date="2014" name="PLoS Genet.">
        <title>Phylogenetically driven sequencing of extremely halophilic archaea reveals strategies for static and dynamic osmo-response.</title>
        <authorList>
            <person name="Becker E.A."/>
            <person name="Seitzer P.M."/>
            <person name="Tritt A."/>
            <person name="Larsen D."/>
            <person name="Krusor M."/>
            <person name="Yao A.I."/>
            <person name="Wu D."/>
            <person name="Madern D."/>
            <person name="Eisen J.A."/>
            <person name="Darling A.E."/>
            <person name="Facciotti M.T."/>
        </authorList>
    </citation>
    <scope>NUCLEOTIDE SEQUENCE [LARGE SCALE GENOMIC DNA]</scope>
    <source>
        <strain evidence="2 3">DSM 12278</strain>
    </source>
</reference>
<sequence>MTMADSENTAQSDARSEVVATDELPTGSTAPSESDPSPSSPSDSTSPPASGSGPGPGPGSAPATDSPSGDAQAAAEGSPGHGRVVSEPTGETPSMEELREELNKQFESIKIVQPGQYELNLMELYNREEYIISLQEDGRYVIDVPDSWRDEGE</sequence>
<accession>M0AH05</accession>
<protein>
    <submittedName>
        <fullName evidence="2">Uncharacterized protein</fullName>
    </submittedName>
</protein>
<feature type="region of interest" description="Disordered" evidence="1">
    <location>
        <begin position="1"/>
        <end position="97"/>
    </location>
</feature>
<dbReference type="InterPro" id="IPR018645">
    <property type="entry name" value="OapC-like"/>
</dbReference>
<dbReference type="PATRIC" id="fig|29540.5.peg.3792"/>
<dbReference type="STRING" id="29540.C481_18605"/>
<feature type="compositionally biased region" description="Low complexity" evidence="1">
    <location>
        <begin position="60"/>
        <end position="69"/>
    </location>
</feature>
<feature type="compositionally biased region" description="Low complexity" evidence="1">
    <location>
        <begin position="28"/>
        <end position="51"/>
    </location>
</feature>
<evidence type="ECO:0000256" key="1">
    <source>
        <dbReference type="SAM" id="MobiDB-lite"/>
    </source>
</evidence>
<feature type="compositionally biased region" description="Polar residues" evidence="1">
    <location>
        <begin position="1"/>
        <end position="13"/>
    </location>
</feature>
<dbReference type="AlphaFoldDB" id="M0AH05"/>
<proteinExistence type="predicted"/>
<evidence type="ECO:0000313" key="2">
    <source>
        <dbReference type="EMBL" id="ELY97975.1"/>
    </source>
</evidence>
<keyword evidence="3" id="KW-1185">Reference proteome</keyword>
<dbReference type="Pfam" id="PF09845">
    <property type="entry name" value="OapC"/>
    <property type="match status" value="1"/>
</dbReference>
<comment type="caution">
    <text evidence="2">The sequence shown here is derived from an EMBL/GenBank/DDBJ whole genome shotgun (WGS) entry which is preliminary data.</text>
</comment>
<dbReference type="EMBL" id="AOIO01000040">
    <property type="protein sequence ID" value="ELY97975.1"/>
    <property type="molecule type" value="Genomic_DNA"/>
</dbReference>